<comment type="caution">
    <text evidence="1">The sequence shown here is derived from an EMBL/GenBank/DDBJ whole genome shotgun (WGS) entry which is preliminary data.</text>
</comment>
<dbReference type="AlphaFoldDB" id="A0A9E2BJI9"/>
<evidence type="ECO:0000313" key="2">
    <source>
        <dbReference type="Proteomes" id="UP000811545"/>
    </source>
</evidence>
<name>A0A9E2BJI9_PSYF1</name>
<evidence type="ECO:0000313" key="1">
    <source>
        <dbReference type="EMBL" id="MBT9145630.1"/>
    </source>
</evidence>
<accession>A0A9E2BJI9</accession>
<reference evidence="1 2" key="1">
    <citation type="journal article" date="2021" name="bioRxiv">
        <title>Unique metabolic strategies in Hadean analogues reveal hints for primordial physiology.</title>
        <authorList>
            <person name="Nobu M.K."/>
            <person name="Nakai R."/>
            <person name="Tamazawa S."/>
            <person name="Mori H."/>
            <person name="Toyoda A."/>
            <person name="Ijiri A."/>
            <person name="Suzuki S."/>
            <person name="Kurokawa K."/>
            <person name="Kamagata Y."/>
            <person name="Tamaki H."/>
        </authorList>
    </citation>
    <scope>NUCLEOTIDE SEQUENCE [LARGE SCALE GENOMIC DNA]</scope>
    <source>
        <strain evidence="1">BS525</strain>
    </source>
</reference>
<gene>
    <name evidence="1" type="ORF">DDT42_01504</name>
</gene>
<proteinExistence type="predicted"/>
<organism evidence="1 2">
    <name type="scientific">Psychracetigena formicireducens</name>
    <dbReference type="NCBI Taxonomy" id="2986056"/>
    <lineage>
        <taxon>Bacteria</taxon>
        <taxon>Bacillati</taxon>
        <taxon>Candidatus Lithacetigenota</taxon>
        <taxon>Candidatus Psychracetigena</taxon>
    </lineage>
</organism>
<sequence length="87" mass="10089">MFCVFRNGKEHLKESRIAFLRELSAPFCGAMKETVEEWDYAVSRGYHVQPFTVELINDCYLVGVVYTPLDRDSGMWGLEITSNPYPY</sequence>
<protein>
    <submittedName>
        <fullName evidence="1">Uncharacterized protein</fullName>
    </submittedName>
</protein>
<dbReference type="EMBL" id="QLTW01000132">
    <property type="protein sequence ID" value="MBT9145630.1"/>
    <property type="molecule type" value="Genomic_DNA"/>
</dbReference>
<dbReference type="Proteomes" id="UP000811545">
    <property type="component" value="Unassembled WGS sequence"/>
</dbReference>